<dbReference type="HOGENOM" id="CLU_3197799_0_0_6"/>
<evidence type="ECO:0000313" key="2">
    <source>
        <dbReference type="Proteomes" id="UP000008148"/>
    </source>
</evidence>
<dbReference type="EMBL" id="CP000822">
    <property type="protein sequence ID" value="ABV11515.1"/>
    <property type="molecule type" value="Genomic_DNA"/>
</dbReference>
<gene>
    <name evidence="1" type="ordered locus">CKO_00352</name>
</gene>
<accession>A8ADF2</accession>
<proteinExistence type="predicted"/>
<dbReference type="STRING" id="290338.CKO_00352"/>
<evidence type="ECO:0000313" key="1">
    <source>
        <dbReference type="EMBL" id="ABV11515.1"/>
    </source>
</evidence>
<name>A8ADF2_CITK8</name>
<dbReference type="Proteomes" id="UP000008148">
    <property type="component" value="Chromosome"/>
</dbReference>
<keyword evidence="2" id="KW-1185">Reference proteome</keyword>
<dbReference type="AlphaFoldDB" id="A8ADF2"/>
<reference evidence="1 2" key="1">
    <citation type="submission" date="2007-08" db="EMBL/GenBank/DDBJ databases">
        <authorList>
            <consortium name="The Citrobacter koseri Genome Sequencing Project"/>
            <person name="McClelland M."/>
            <person name="Sanderson E.K."/>
            <person name="Porwollik S."/>
            <person name="Spieth J."/>
            <person name="Clifton W.S."/>
            <person name="Latreille P."/>
            <person name="Courtney L."/>
            <person name="Wang C."/>
            <person name="Pepin K."/>
            <person name="Bhonagiri V."/>
            <person name="Nash W."/>
            <person name="Johnson M."/>
            <person name="Thiruvilangam P."/>
            <person name="Wilson R."/>
        </authorList>
    </citation>
    <scope>NUCLEOTIDE SEQUENCE [LARGE SCALE GENOMIC DNA]</scope>
    <source>
        <strain evidence="2">ATCC BAA-895 / CDC 4225-83 / SGSC4696</strain>
    </source>
</reference>
<sequence length="45" mass="5348">MSSRCYIVSRNPLRLFVMRIVLLFISIRDNPSLCHFFRRFASDIG</sequence>
<organism evidence="1 2">
    <name type="scientific">Citrobacter koseri (strain ATCC BAA-895 / CDC 4225-83 / SGSC4696)</name>
    <dbReference type="NCBI Taxonomy" id="290338"/>
    <lineage>
        <taxon>Bacteria</taxon>
        <taxon>Pseudomonadati</taxon>
        <taxon>Pseudomonadota</taxon>
        <taxon>Gammaproteobacteria</taxon>
        <taxon>Enterobacterales</taxon>
        <taxon>Enterobacteriaceae</taxon>
        <taxon>Citrobacter</taxon>
    </lineage>
</organism>
<dbReference type="KEGG" id="cko:CKO_00352"/>
<protein>
    <submittedName>
        <fullName evidence="1">Uncharacterized protein</fullName>
    </submittedName>
</protein>